<sequence>MALYLIGDIQGCYSELRALLKRVNFNPEHDQLWAAGDLVARGQDSLATIEYLRSLGTSFNSVLGNHDLHLMAIYHGLKKAKKSDKIDSLLASKNIEQIIDWLAQFPLILPLPDGKSFLSHAGISPQWTVTEALENAKFAEKKIKSKDRAKWLERMYGNQPNNWHDISTKTDRFRFTINAFTRMRFCYDDGSLEFDCKSSPSDAPKGVRPWFTLMNSEQTSYRWYFGHWAALMGQTSSKNAIALDTGCVWGNHLTIIDHSTNKLFTENSHT</sequence>
<dbReference type="SUPFAM" id="SSF56300">
    <property type="entry name" value="Metallo-dependent phosphatases"/>
    <property type="match status" value="1"/>
</dbReference>
<name>A0ABQ6H795_9GAMM</name>
<comment type="catalytic activity">
    <reaction evidence="8">
        <text>P(1),P(4)-bis(5'-adenosyl) tetraphosphate + H2O = 2 ADP + 2 H(+)</text>
        <dbReference type="Rhea" id="RHEA:24252"/>
        <dbReference type="ChEBI" id="CHEBI:15377"/>
        <dbReference type="ChEBI" id="CHEBI:15378"/>
        <dbReference type="ChEBI" id="CHEBI:58141"/>
        <dbReference type="ChEBI" id="CHEBI:456216"/>
        <dbReference type="EC" id="3.6.1.41"/>
    </reaction>
</comment>
<evidence type="ECO:0000256" key="8">
    <source>
        <dbReference type="ARBA" id="ARBA00049417"/>
    </source>
</evidence>
<comment type="similarity">
    <text evidence="2">Belongs to the Ap4A hydrolase family.</text>
</comment>
<evidence type="ECO:0000313" key="11">
    <source>
        <dbReference type="Proteomes" id="UP001157134"/>
    </source>
</evidence>
<evidence type="ECO:0000256" key="1">
    <source>
        <dbReference type="ARBA" id="ARBA00003413"/>
    </source>
</evidence>
<dbReference type="NCBIfam" id="NF001204">
    <property type="entry name" value="PRK00166.1"/>
    <property type="match status" value="1"/>
</dbReference>
<gene>
    <name evidence="10" type="primary">apaH</name>
    <name evidence="10" type="ORF">tloyanaT_02700</name>
</gene>
<dbReference type="EMBL" id="BSSV01000001">
    <property type="protein sequence ID" value="GLX84018.1"/>
    <property type="molecule type" value="Genomic_DNA"/>
</dbReference>
<evidence type="ECO:0000313" key="10">
    <source>
        <dbReference type="EMBL" id="GLX84018.1"/>
    </source>
</evidence>
<evidence type="ECO:0000256" key="4">
    <source>
        <dbReference type="ARBA" id="ARBA00022801"/>
    </source>
</evidence>
<dbReference type="Proteomes" id="UP001157134">
    <property type="component" value="Unassembled WGS sequence"/>
</dbReference>
<dbReference type="PIRSF" id="PIRSF000903">
    <property type="entry name" value="B5n-ttraPtase_sm"/>
    <property type="match status" value="1"/>
</dbReference>
<dbReference type="InterPro" id="IPR029052">
    <property type="entry name" value="Metallo-depent_PP-like"/>
</dbReference>
<evidence type="ECO:0000256" key="2">
    <source>
        <dbReference type="ARBA" id="ARBA00005419"/>
    </source>
</evidence>
<evidence type="ECO:0000256" key="5">
    <source>
        <dbReference type="ARBA" id="ARBA00031248"/>
    </source>
</evidence>
<dbReference type="CDD" id="cd07422">
    <property type="entry name" value="MPP_ApaH"/>
    <property type="match status" value="1"/>
</dbReference>
<comment type="caution">
    <text evidence="10">The sequence shown here is derived from an EMBL/GenBank/DDBJ whole genome shotgun (WGS) entry which is preliminary data.</text>
</comment>
<proteinExistence type="inferred from homology"/>
<evidence type="ECO:0000256" key="7">
    <source>
        <dbReference type="ARBA" id="ARBA00033210"/>
    </source>
</evidence>
<dbReference type="NCBIfam" id="TIGR00668">
    <property type="entry name" value="apaH"/>
    <property type="match status" value="1"/>
</dbReference>
<comment type="function">
    <text evidence="1">Hydrolyzes diadenosine 5',5'''-P1,P4-tetraphosphate to yield ADP.</text>
</comment>
<dbReference type="InterPro" id="IPR004617">
    <property type="entry name" value="ApaH"/>
</dbReference>
<feature type="domain" description="Calcineurin-like phosphoesterase" evidence="9">
    <location>
        <begin position="3"/>
        <end position="164"/>
    </location>
</feature>
<evidence type="ECO:0000259" key="9">
    <source>
        <dbReference type="Pfam" id="PF00149"/>
    </source>
</evidence>
<reference evidence="10 11" key="1">
    <citation type="submission" date="2023-03" db="EMBL/GenBank/DDBJ databases">
        <title>Thalassotalea loyana LMG 22536T draft genome sequence.</title>
        <authorList>
            <person name="Sawabe T."/>
        </authorList>
    </citation>
    <scope>NUCLEOTIDE SEQUENCE [LARGE SCALE GENOMIC DNA]</scope>
    <source>
        <strain evidence="10 11">LMG 22536</strain>
    </source>
</reference>
<keyword evidence="4" id="KW-0378">Hydrolase</keyword>
<protein>
    <recommendedName>
        <fullName evidence="3">bis(5'-nucleosyl)-tetraphosphatase (symmetrical)</fullName>
        <ecNumber evidence="3">3.6.1.41</ecNumber>
    </recommendedName>
    <alternativeName>
        <fullName evidence="6">Ap4A hydrolase</fullName>
    </alternativeName>
    <alternativeName>
        <fullName evidence="5">Diadenosine 5',5'''-P1,P4-tetraphosphate pyrophosphohydrolase</fullName>
    </alternativeName>
    <alternativeName>
        <fullName evidence="7">Diadenosine tetraphosphatase</fullName>
    </alternativeName>
</protein>
<dbReference type="EC" id="3.6.1.41" evidence="3"/>
<dbReference type="Pfam" id="PF00149">
    <property type="entry name" value="Metallophos"/>
    <property type="match status" value="1"/>
</dbReference>
<dbReference type="PANTHER" id="PTHR40942">
    <property type="match status" value="1"/>
</dbReference>
<accession>A0ABQ6H795</accession>
<evidence type="ECO:0000256" key="6">
    <source>
        <dbReference type="ARBA" id="ARBA00032248"/>
    </source>
</evidence>
<dbReference type="InterPro" id="IPR004843">
    <property type="entry name" value="Calcineurin-like_PHP"/>
</dbReference>
<dbReference type="PANTHER" id="PTHR40942:SF4">
    <property type="entry name" value="CYTOCHROME C5"/>
    <property type="match status" value="1"/>
</dbReference>
<organism evidence="10 11">
    <name type="scientific">Thalassotalea loyana</name>
    <dbReference type="NCBI Taxonomy" id="280483"/>
    <lineage>
        <taxon>Bacteria</taxon>
        <taxon>Pseudomonadati</taxon>
        <taxon>Pseudomonadota</taxon>
        <taxon>Gammaproteobacteria</taxon>
        <taxon>Alteromonadales</taxon>
        <taxon>Colwelliaceae</taxon>
        <taxon>Thalassotalea</taxon>
    </lineage>
</organism>
<keyword evidence="11" id="KW-1185">Reference proteome</keyword>
<dbReference type="RefSeq" id="WP_284295570.1">
    <property type="nucleotide sequence ID" value="NZ_BSSV01000001.1"/>
</dbReference>
<dbReference type="Gene3D" id="3.60.21.10">
    <property type="match status" value="1"/>
</dbReference>
<evidence type="ECO:0000256" key="3">
    <source>
        <dbReference type="ARBA" id="ARBA00012506"/>
    </source>
</evidence>